<dbReference type="Pfam" id="PF16925">
    <property type="entry name" value="TetR_C_13"/>
    <property type="match status" value="1"/>
</dbReference>
<gene>
    <name evidence="6" type="primary">mexR</name>
    <name evidence="6" type="ORF">GCM10007423_12240</name>
</gene>
<evidence type="ECO:0000256" key="4">
    <source>
        <dbReference type="PROSITE-ProRule" id="PRU00335"/>
    </source>
</evidence>
<keyword evidence="1" id="KW-0805">Transcription regulation</keyword>
<dbReference type="InterPro" id="IPR001647">
    <property type="entry name" value="HTH_TetR"/>
</dbReference>
<evidence type="ECO:0000256" key="2">
    <source>
        <dbReference type="ARBA" id="ARBA00023125"/>
    </source>
</evidence>
<evidence type="ECO:0000259" key="5">
    <source>
        <dbReference type="PROSITE" id="PS50977"/>
    </source>
</evidence>
<dbReference type="PANTHER" id="PTHR47506:SF10">
    <property type="entry name" value="TRANSCRIPTIONAL REGULATORY PROTEIN"/>
    <property type="match status" value="1"/>
</dbReference>
<dbReference type="Gene3D" id="1.10.10.60">
    <property type="entry name" value="Homeodomain-like"/>
    <property type="match status" value="1"/>
</dbReference>
<dbReference type="PROSITE" id="PS50977">
    <property type="entry name" value="HTH_TETR_2"/>
    <property type="match status" value="1"/>
</dbReference>
<name>A0ABQ1YHY6_9BACT</name>
<evidence type="ECO:0000313" key="7">
    <source>
        <dbReference type="Proteomes" id="UP000600214"/>
    </source>
</evidence>
<dbReference type="EMBL" id="BMIA01000001">
    <property type="protein sequence ID" value="GGH26908.1"/>
    <property type="molecule type" value="Genomic_DNA"/>
</dbReference>
<reference evidence="7" key="1">
    <citation type="journal article" date="2019" name="Int. J. Syst. Evol. Microbiol.">
        <title>The Global Catalogue of Microorganisms (GCM) 10K type strain sequencing project: providing services to taxonomists for standard genome sequencing and annotation.</title>
        <authorList>
            <consortium name="The Broad Institute Genomics Platform"/>
            <consortium name="The Broad Institute Genome Sequencing Center for Infectious Disease"/>
            <person name="Wu L."/>
            <person name="Ma J."/>
        </authorList>
    </citation>
    <scope>NUCLEOTIDE SEQUENCE [LARGE SCALE GENOMIC DNA]</scope>
    <source>
        <strain evidence="7">CGMCC 1.15288</strain>
    </source>
</reference>
<organism evidence="6 7">
    <name type="scientific">Dyadobacter endophyticus</name>
    <dbReference type="NCBI Taxonomy" id="1749036"/>
    <lineage>
        <taxon>Bacteria</taxon>
        <taxon>Pseudomonadati</taxon>
        <taxon>Bacteroidota</taxon>
        <taxon>Cytophagia</taxon>
        <taxon>Cytophagales</taxon>
        <taxon>Spirosomataceae</taxon>
        <taxon>Dyadobacter</taxon>
    </lineage>
</organism>
<evidence type="ECO:0000256" key="1">
    <source>
        <dbReference type="ARBA" id="ARBA00023015"/>
    </source>
</evidence>
<comment type="caution">
    <text evidence="6">The sequence shown here is derived from an EMBL/GenBank/DDBJ whole genome shotgun (WGS) entry which is preliminary data.</text>
</comment>
<evidence type="ECO:0000313" key="6">
    <source>
        <dbReference type="EMBL" id="GGH26908.1"/>
    </source>
</evidence>
<dbReference type="InterPro" id="IPR011075">
    <property type="entry name" value="TetR_C"/>
</dbReference>
<dbReference type="SUPFAM" id="SSF48498">
    <property type="entry name" value="Tetracyclin repressor-like, C-terminal domain"/>
    <property type="match status" value="1"/>
</dbReference>
<feature type="domain" description="HTH tetR-type" evidence="5">
    <location>
        <begin position="14"/>
        <end position="74"/>
    </location>
</feature>
<proteinExistence type="predicted"/>
<evidence type="ECO:0000256" key="3">
    <source>
        <dbReference type="ARBA" id="ARBA00023163"/>
    </source>
</evidence>
<feature type="DNA-binding region" description="H-T-H motif" evidence="4">
    <location>
        <begin position="37"/>
        <end position="56"/>
    </location>
</feature>
<protein>
    <submittedName>
        <fullName evidence="6">TetR family transcriptional regulator</fullName>
    </submittedName>
</protein>
<keyword evidence="3" id="KW-0804">Transcription</keyword>
<dbReference type="Gene3D" id="1.10.357.10">
    <property type="entry name" value="Tetracycline Repressor, domain 2"/>
    <property type="match status" value="1"/>
</dbReference>
<accession>A0ABQ1YHY6</accession>
<dbReference type="PANTHER" id="PTHR47506">
    <property type="entry name" value="TRANSCRIPTIONAL REGULATORY PROTEIN"/>
    <property type="match status" value="1"/>
</dbReference>
<dbReference type="InterPro" id="IPR009057">
    <property type="entry name" value="Homeodomain-like_sf"/>
</dbReference>
<dbReference type="Pfam" id="PF00440">
    <property type="entry name" value="TetR_N"/>
    <property type="match status" value="1"/>
</dbReference>
<dbReference type="SUPFAM" id="SSF46689">
    <property type="entry name" value="Homeodomain-like"/>
    <property type="match status" value="1"/>
</dbReference>
<dbReference type="InterPro" id="IPR036271">
    <property type="entry name" value="Tet_transcr_reg_TetR-rel_C_sf"/>
</dbReference>
<sequence length="200" mass="22424">MALSLLLLMARLVEFNQQDAIRKAMEVFWKKGYNGASMRDLTDAMQINPSSLYNTIGDKRQLFIRCIDDYTQARAGALQTHASGFKSASKALISIINESVNSILYSSNSCLAIKTTFELAVTDKDVQAILKHESDLTYALFLSLVRRAIEEKEMPADTDAEMIADYILNAFTGWHQSYIVHQDAARVKKMAKFLIAQISS</sequence>
<dbReference type="Proteomes" id="UP000600214">
    <property type="component" value="Unassembled WGS sequence"/>
</dbReference>
<keyword evidence="7" id="KW-1185">Reference proteome</keyword>
<keyword evidence="2 4" id="KW-0238">DNA-binding</keyword>